<evidence type="ECO:0008006" key="6">
    <source>
        <dbReference type="Google" id="ProtNLM"/>
    </source>
</evidence>
<dbReference type="InterPro" id="IPR050708">
    <property type="entry name" value="T6SS_VgrG/RHS"/>
</dbReference>
<evidence type="ECO:0000259" key="2">
    <source>
        <dbReference type="Pfam" id="PF13930"/>
    </source>
</evidence>
<feature type="domain" description="DUF6531" evidence="3">
    <location>
        <begin position="118"/>
        <end position="190"/>
    </location>
</feature>
<dbReference type="PRINTS" id="PR00394">
    <property type="entry name" value="RHSPROTEIN"/>
</dbReference>
<feature type="compositionally biased region" description="Gly residues" evidence="1">
    <location>
        <begin position="76"/>
        <end position="96"/>
    </location>
</feature>
<dbReference type="NCBIfam" id="TIGR03696">
    <property type="entry name" value="Rhs_assc_core"/>
    <property type="match status" value="1"/>
</dbReference>
<dbReference type="InterPro" id="IPR044929">
    <property type="entry name" value="DNA/RNA_non-sp_Endonuclease_sf"/>
</dbReference>
<evidence type="ECO:0000313" key="5">
    <source>
        <dbReference type="Proteomes" id="UP001500037"/>
    </source>
</evidence>
<gene>
    <name evidence="4" type="ORF">GCM10009665_48450</name>
</gene>
<protein>
    <recommendedName>
        <fullName evidence="6">RHS repeat-associated protein</fullName>
    </recommendedName>
</protein>
<dbReference type="InterPro" id="IPR006530">
    <property type="entry name" value="YD"/>
</dbReference>
<dbReference type="InterPro" id="IPR031325">
    <property type="entry name" value="RHS_repeat"/>
</dbReference>
<dbReference type="Proteomes" id="UP001500037">
    <property type="component" value="Unassembled WGS sequence"/>
</dbReference>
<dbReference type="PANTHER" id="PTHR32305">
    <property type="match status" value="1"/>
</dbReference>
<evidence type="ECO:0000313" key="4">
    <source>
        <dbReference type="EMBL" id="GAA1252019.1"/>
    </source>
</evidence>
<feature type="compositionally biased region" description="Basic and acidic residues" evidence="1">
    <location>
        <begin position="62"/>
        <end position="74"/>
    </location>
</feature>
<dbReference type="Gene3D" id="3.40.570.10">
    <property type="entry name" value="Extracellular Endonuclease, subunit A"/>
    <property type="match status" value="1"/>
</dbReference>
<sequence length="1292" mass="141290">MSNQIVRALEDGARKLGKALAEDAGKTVKDFYHSAGAKLKTVAKRTAETDAEHEGALKKILQDGRNDEPHEPHLPGEGGGGGPGGKGGGGADGAGAGRKQAANPREAGRTDDAVCEGGEPVDMATGRMFIDQVDACLPGSLPLLFTRNFESGYQAGRWMGPRWVCTFDERLEIDAEGVVHVGADRRTQAYPHPEPGEGVQASAGTRRELRLARGGYALCDRSTGLTREFTVTAGGVEALLTRVRDRFGRHYDLAYDEHGVPRSITHSGGYRLLVTVDNHRITALRLAGAGEDGHDALLLRYGYTDGHLTSVYNSSGKPMRFANDANGRILSWTDRNDSQYLYQYDARDRVTDEGGADGSLRFRFTYGAFDPDTGVKVHTETNALGHTTTYHINEHAQVVARIDPLGHTTRYERDAYDRLLTETDPLGRTTRHEYDGAGDLISVIRPDGERITAEYTGTLGLLATITEPGGARWEQTYDDAGRRTSFTDPLGATTRYGYDGLGHLASITDALGGTTLVRCNAAGLPTEVTDPNGATTRYQLDAFGRHVRVTDPLGGVRRLTWTVEGRLTSRALADGATENWTYDGEGNLLTHTDQVGRATTYEYTHFETVAARTGPDGARRTFTHDAHMRLVAVTDALGQEWQYHYDPAGRLVAERDLDGRTVGYQYDAAGQLTSVTNALGERIGYEYDVLGRVSRKDSAGRVTSYGYDPAGHLIRAAGPDAEVVRAVDPVGNVLAETVNGRTLSHHRDLLGRRVRRATPTGHASTWTYDAAGRPTGLATSAGSLDFHYDVAGRETRRTVDGRLTLTSEWDDRHRVIGQAVRSRFATLQRRAFHYRADDHLVGVDRQLGGDRTFELDAAGRITAARGADWSESYAYDAAGNLTDARWPAGGSADAAVGPRRYAGGRVSGAGRVRYEYDTAGRTVLRQRTRLSAKPETWRYTWDAEDRLIEVTVPDGTRWRYLYDPFGRRTAKQRLADDGTTVVEQTDFTWDGARLAEQTTSAPYLPGPHTLSWDHRGMRPITQTEAIRPEGSAPGRVDRRFFAVVTGPEGTPTELIDPASESVAWRAVSTVWGHTTWPGDNTTYTPLRFPGQYFDPETRLSYNLHRYYDAETGRYATPDPLGLAGSAHHYSYVPNPHRWCDPLGLSPHQASGNGPLYSDIRPNGQRGPAYAEVSPQTLADAQAGLIGSEPGRGARWAPPGFVSGQHSRGHLIGRQFGGEGRDMRNIVAQDLGKNNGEYSTAEDAIAKHVRDTQRTITMSATPLYLNGGDVPSHIRLEAVDDFGWSFDQTIDNF</sequence>
<dbReference type="Pfam" id="PF20148">
    <property type="entry name" value="DUF6531"/>
    <property type="match status" value="1"/>
</dbReference>
<dbReference type="EMBL" id="BAAALF010000098">
    <property type="protein sequence ID" value="GAA1252019.1"/>
    <property type="molecule type" value="Genomic_DNA"/>
</dbReference>
<feature type="domain" description="Type VII secretion system protein EssD-like" evidence="2">
    <location>
        <begin position="1191"/>
        <end position="1277"/>
    </location>
</feature>
<dbReference type="Pfam" id="PF05593">
    <property type="entry name" value="RHS_repeat"/>
    <property type="match status" value="8"/>
</dbReference>
<accession>A0ABN1WJT2</accession>
<dbReference type="InterPro" id="IPR022385">
    <property type="entry name" value="Rhs_assc_core"/>
</dbReference>
<organism evidence="4 5">
    <name type="scientific">Kitasatospora nipponensis</name>
    <dbReference type="NCBI Taxonomy" id="258049"/>
    <lineage>
        <taxon>Bacteria</taxon>
        <taxon>Bacillati</taxon>
        <taxon>Actinomycetota</taxon>
        <taxon>Actinomycetes</taxon>
        <taxon>Kitasatosporales</taxon>
        <taxon>Streptomycetaceae</taxon>
        <taxon>Kitasatospora</taxon>
    </lineage>
</organism>
<evidence type="ECO:0000256" key="1">
    <source>
        <dbReference type="SAM" id="MobiDB-lite"/>
    </source>
</evidence>
<dbReference type="Gene3D" id="2.180.10.10">
    <property type="entry name" value="RHS repeat-associated core"/>
    <property type="match status" value="2"/>
</dbReference>
<name>A0ABN1WJT2_9ACTN</name>
<reference evidence="4 5" key="1">
    <citation type="journal article" date="2019" name="Int. J. Syst. Evol. Microbiol.">
        <title>The Global Catalogue of Microorganisms (GCM) 10K type strain sequencing project: providing services to taxonomists for standard genome sequencing and annotation.</title>
        <authorList>
            <consortium name="The Broad Institute Genomics Platform"/>
            <consortium name="The Broad Institute Genome Sequencing Center for Infectious Disease"/>
            <person name="Wu L."/>
            <person name="Ma J."/>
        </authorList>
    </citation>
    <scope>NUCLEOTIDE SEQUENCE [LARGE SCALE GENOMIC DNA]</scope>
    <source>
        <strain evidence="4 5">JCM 13004</strain>
    </source>
</reference>
<dbReference type="NCBIfam" id="TIGR01643">
    <property type="entry name" value="YD_repeat_2x"/>
    <property type="match status" value="13"/>
</dbReference>
<feature type="region of interest" description="Disordered" evidence="1">
    <location>
        <begin position="62"/>
        <end position="118"/>
    </location>
</feature>
<dbReference type="InterPro" id="IPR045351">
    <property type="entry name" value="DUF6531"/>
</dbReference>
<dbReference type="Pfam" id="PF13930">
    <property type="entry name" value="Endonuclea_NS_2"/>
    <property type="match status" value="1"/>
</dbReference>
<proteinExistence type="predicted"/>
<evidence type="ECO:0000259" key="3">
    <source>
        <dbReference type="Pfam" id="PF20148"/>
    </source>
</evidence>
<comment type="caution">
    <text evidence="4">The sequence shown here is derived from an EMBL/GenBank/DDBJ whole genome shotgun (WGS) entry which is preliminary data.</text>
</comment>
<dbReference type="RefSeq" id="WP_344444053.1">
    <property type="nucleotide sequence ID" value="NZ_BAAALF010000098.1"/>
</dbReference>
<dbReference type="InterPro" id="IPR044927">
    <property type="entry name" value="Endonuclea_NS_2"/>
</dbReference>
<keyword evidence="5" id="KW-1185">Reference proteome</keyword>
<dbReference type="PANTHER" id="PTHR32305:SF15">
    <property type="entry name" value="PROTEIN RHSA-RELATED"/>
    <property type="match status" value="1"/>
</dbReference>